<dbReference type="FunFam" id="1.10.357.70:FF:000006">
    <property type="entry name" value="Exocyst complex component 3 like 4"/>
    <property type="match status" value="1"/>
</dbReference>
<accession>A0A6P3FU41</accession>
<dbReference type="Gene3D" id="1.10.357.70">
    <property type="entry name" value="Exocyst complex component Sec6, C-terminal domain"/>
    <property type="match status" value="1"/>
</dbReference>
<comment type="similarity">
    <text evidence="1">Belongs to the SEC6 family.</text>
</comment>
<gene>
    <name evidence="6" type="primary">Exoc3l4</name>
</gene>
<dbReference type="OMA" id="MDVHMLV"/>
<protein>
    <recommendedName>
        <fullName evidence="3">Exocyst complex component 3-like protein 4</fullName>
    </recommendedName>
</protein>
<dbReference type="PANTHER" id="PTHR21292">
    <property type="entry name" value="EXOCYST COMPLEX COMPONENT SEC6-RELATED"/>
    <property type="match status" value="1"/>
</dbReference>
<dbReference type="GO" id="GO:0000145">
    <property type="term" value="C:exocyst"/>
    <property type="evidence" value="ECO:0007669"/>
    <property type="project" value="InterPro"/>
</dbReference>
<keyword evidence="2" id="KW-0597">Phosphoprotein</keyword>
<sequence>MLSPRKATPRPEPQSSQEPGEPMTPAWGPRPSNTTAETKDQRRTTMLGTLRRAWSWASPRGPTQASKEDPGRRHQTSRRFLPPSLRRAVDKSPIVGQCQVAAVPEEPPVVTGGDVSQQAASQMGPEELQPKAGEGKSVADLITERQLLAAFEQLRILETRLVAEKTSNPGEDPTGYARRAMDLCLHYDALAAELGAIVLETLGPEGVPAATLTELARVVRAEEEAHPEPPADRDFLRVPRHWRRRWEDAVRRSAQGRVRGAGASTTPGASGGEPGLAQLLAELGGVVRGDLQKVCQEVQPAYEAGGLPAWETYLRAFHSAVAQRLQELAPAARSCEQLYLLLDWVANIYGSPDFLDAWDLRLPEEPLPPLLSPDVWAQLESDYTRFLESKIEGCFDRILQLEQSRWAAAEAPEVLRGHYQAPLSTDIHMLVAEHARAARAISAELEATTLRICARTLRLFVPRFENALLESVAASSAPHLGASINACEDLRTSLLARFPGTLEELEKPLVAAVQNFQKHLLQGFQCDVQPLFRFVCIKNWLTQDTLCPLMDKVKAFAHHLTLVALPVAQETLQEVHRFVVREYLVQVLRPNVRFQGEERVRGSQRMSEDAQTISETFQDLGSEATWLNQAIPCVAEILGETYKDDIQRHLETLIRSFPDIRRKHVLAILALRRLGRRRNQHLLQHAQDLLGAGTRARGVGSTHKRVLFEEILVPVSVDVLTTCI</sequence>
<name>A0A6P3FU41_OCTDE</name>
<dbReference type="InterPro" id="IPR010326">
    <property type="entry name" value="EXOC3/Sec6"/>
</dbReference>
<evidence type="ECO:0000256" key="2">
    <source>
        <dbReference type="ARBA" id="ARBA00022553"/>
    </source>
</evidence>
<proteinExistence type="inferred from homology"/>
<dbReference type="OrthoDB" id="190098at2759"/>
<dbReference type="GeneID" id="101571176"/>
<dbReference type="Proteomes" id="UP000515203">
    <property type="component" value="Unplaced"/>
</dbReference>
<evidence type="ECO:0000313" key="6">
    <source>
        <dbReference type="RefSeq" id="XP_004645449.1"/>
    </source>
</evidence>
<dbReference type="Pfam" id="PF06046">
    <property type="entry name" value="Sec6"/>
    <property type="match status" value="1"/>
</dbReference>
<feature type="region of interest" description="Disordered" evidence="4">
    <location>
        <begin position="1"/>
        <end position="87"/>
    </location>
</feature>
<dbReference type="GO" id="GO:0006887">
    <property type="term" value="P:exocytosis"/>
    <property type="evidence" value="ECO:0007669"/>
    <property type="project" value="InterPro"/>
</dbReference>
<evidence type="ECO:0000313" key="5">
    <source>
        <dbReference type="Proteomes" id="UP000515203"/>
    </source>
</evidence>
<evidence type="ECO:0000256" key="1">
    <source>
        <dbReference type="ARBA" id="ARBA00009447"/>
    </source>
</evidence>
<dbReference type="GO" id="GO:0000149">
    <property type="term" value="F:SNARE binding"/>
    <property type="evidence" value="ECO:0007669"/>
    <property type="project" value="TreeGrafter"/>
</dbReference>
<evidence type="ECO:0000256" key="4">
    <source>
        <dbReference type="SAM" id="MobiDB-lite"/>
    </source>
</evidence>
<keyword evidence="5" id="KW-1185">Reference proteome</keyword>
<dbReference type="InParanoid" id="A0A6P3FU41"/>
<dbReference type="FunCoup" id="A0A6P3FU41">
    <property type="interactions" value="5"/>
</dbReference>
<feature type="region of interest" description="Disordered" evidence="4">
    <location>
        <begin position="107"/>
        <end position="131"/>
    </location>
</feature>
<evidence type="ECO:0000256" key="3">
    <source>
        <dbReference type="ARBA" id="ARBA00070215"/>
    </source>
</evidence>
<reference evidence="6" key="1">
    <citation type="submission" date="2025-08" db="UniProtKB">
        <authorList>
            <consortium name="RefSeq"/>
        </authorList>
    </citation>
    <scope>IDENTIFICATION</scope>
</reference>
<dbReference type="AlphaFoldDB" id="A0A6P3FU41"/>
<dbReference type="PANTHER" id="PTHR21292:SF14">
    <property type="entry name" value="EXOCYST COMPLEX COMPONENT 3-LIKE PROTEIN 4"/>
    <property type="match status" value="1"/>
</dbReference>
<dbReference type="CTD" id="91828"/>
<organism evidence="5 6">
    <name type="scientific">Octodon degus</name>
    <name type="common">Degu</name>
    <name type="synonym">Sciurus degus</name>
    <dbReference type="NCBI Taxonomy" id="10160"/>
    <lineage>
        <taxon>Eukaryota</taxon>
        <taxon>Metazoa</taxon>
        <taxon>Chordata</taxon>
        <taxon>Craniata</taxon>
        <taxon>Vertebrata</taxon>
        <taxon>Euteleostomi</taxon>
        <taxon>Mammalia</taxon>
        <taxon>Eutheria</taxon>
        <taxon>Euarchontoglires</taxon>
        <taxon>Glires</taxon>
        <taxon>Rodentia</taxon>
        <taxon>Hystricomorpha</taxon>
        <taxon>Octodontidae</taxon>
        <taxon>Octodon</taxon>
    </lineage>
</organism>
<dbReference type="RefSeq" id="XP_004645449.1">
    <property type="nucleotide sequence ID" value="XM_004645392.2"/>
</dbReference>
<dbReference type="GO" id="GO:0051601">
    <property type="term" value="P:exocyst localization"/>
    <property type="evidence" value="ECO:0007669"/>
    <property type="project" value="TreeGrafter"/>
</dbReference>
<feature type="region of interest" description="Disordered" evidence="4">
    <location>
        <begin position="255"/>
        <end position="274"/>
    </location>
</feature>
<dbReference type="InterPro" id="IPR042532">
    <property type="entry name" value="EXOC3/Sec6_C"/>
</dbReference>